<organism evidence="3 4">
    <name type="scientific">Acer yangbiense</name>
    <dbReference type="NCBI Taxonomy" id="1000413"/>
    <lineage>
        <taxon>Eukaryota</taxon>
        <taxon>Viridiplantae</taxon>
        <taxon>Streptophyta</taxon>
        <taxon>Embryophyta</taxon>
        <taxon>Tracheophyta</taxon>
        <taxon>Spermatophyta</taxon>
        <taxon>Magnoliopsida</taxon>
        <taxon>eudicotyledons</taxon>
        <taxon>Gunneridae</taxon>
        <taxon>Pentapetalae</taxon>
        <taxon>rosids</taxon>
        <taxon>malvids</taxon>
        <taxon>Sapindales</taxon>
        <taxon>Sapindaceae</taxon>
        <taxon>Hippocastanoideae</taxon>
        <taxon>Acereae</taxon>
        <taxon>Acer</taxon>
    </lineage>
</organism>
<keyword evidence="4" id="KW-1185">Reference proteome</keyword>
<dbReference type="Pfam" id="PF12146">
    <property type="entry name" value="Hydrolase_4"/>
    <property type="match status" value="3"/>
</dbReference>
<dbReference type="PANTHER" id="PTHR11614">
    <property type="entry name" value="PHOSPHOLIPASE-RELATED"/>
    <property type="match status" value="1"/>
</dbReference>
<evidence type="ECO:0000259" key="2">
    <source>
        <dbReference type="Pfam" id="PF12146"/>
    </source>
</evidence>
<name>A0A5C7GYU1_9ROSI</name>
<feature type="signal peptide" evidence="1">
    <location>
        <begin position="1"/>
        <end position="15"/>
    </location>
</feature>
<evidence type="ECO:0000313" key="3">
    <source>
        <dbReference type="EMBL" id="TXG49665.1"/>
    </source>
</evidence>
<dbReference type="InterPro" id="IPR000073">
    <property type="entry name" value="AB_hydrolase_1"/>
</dbReference>
<dbReference type="Gene3D" id="3.40.50.1820">
    <property type="entry name" value="alpha/beta hydrolase"/>
    <property type="match status" value="2"/>
</dbReference>
<dbReference type="Proteomes" id="UP000323000">
    <property type="component" value="Chromosome 12"/>
</dbReference>
<gene>
    <name evidence="3" type="ORF">EZV62_025540</name>
</gene>
<proteinExistence type="predicted"/>
<accession>A0A5C7GYU1</accession>
<feature type="domain" description="Serine aminopeptidase S33" evidence="2">
    <location>
        <begin position="43"/>
        <end position="165"/>
    </location>
</feature>
<dbReference type="EMBL" id="VAHF01000012">
    <property type="protein sequence ID" value="TXG49665.1"/>
    <property type="molecule type" value="Genomic_DNA"/>
</dbReference>
<comment type="caution">
    <text evidence="3">The sequence shown here is derived from an EMBL/GenBank/DDBJ whole genome shotgun (WGS) entry which is preliminary data.</text>
</comment>
<feature type="domain" description="Serine aminopeptidase S33" evidence="2">
    <location>
        <begin position="170"/>
        <end position="249"/>
    </location>
</feature>
<sequence length="554" mass="62691">MFFLLFLFFLQASETENIRYDEEFILNSRGVKLFTCSWVPVNQPPKALVFICHGYAMESSITMNSTATRLVNAGFACYGIDYEGHGKSAGLNAYINNFNDLVEDCSNHFSTICEKKENKGRMRYLLGESMGGAMVLLLHRKRPDYWDGAVLVAPMCKIADEVKPPAVVVRANPYCYKGRPRLKTGHELLRVSMDLEKRLEEVSMPFIVLHGEEDKVTDKAISKQLYDSASSSDKTLKLYEGMWHGLLYGEPPENIEIAVGEENVKYAEEFILNSRGMKLFTCSWLPVNQEPKALIFICHGYAMECSITMKSTAIQLVNAGYTVYGMDYEGHGRSSGLQAFVDNFDVLVDDCSIHFTNLCEREENRGKMRFLLGESMGGAVALLLHRKKPNYWNGAILSAPMCKMAEDMKPHPIVATILSRVCNWIPTWKAMQSQDIVEVAFKEPDIRENDLCYKGPCLMKTGYELYRVATDLEQRLNEVSLPFLVLHGEEDKVTDEKASALLFEVASSKDKSLKQYPGMWHGLLYGEPQHNIDIVFNDIITWLDKRAVPGISKI</sequence>
<dbReference type="FunFam" id="3.40.50.1820:FF:000036">
    <property type="entry name" value="Alpha/beta-Hydrolases superfamily protein"/>
    <property type="match status" value="1"/>
</dbReference>
<dbReference type="AlphaFoldDB" id="A0A5C7GYU1"/>
<dbReference type="SUPFAM" id="SSF53474">
    <property type="entry name" value="alpha/beta-Hydrolases"/>
    <property type="match status" value="2"/>
</dbReference>
<dbReference type="InterPro" id="IPR029058">
    <property type="entry name" value="AB_hydrolase_fold"/>
</dbReference>
<dbReference type="InterPro" id="IPR051044">
    <property type="entry name" value="MAG_DAG_Lipase"/>
</dbReference>
<reference evidence="4" key="1">
    <citation type="journal article" date="2019" name="Gigascience">
        <title>De novo genome assembly of the endangered Acer yangbiense, a plant species with extremely small populations endemic to Yunnan Province, China.</title>
        <authorList>
            <person name="Yang J."/>
            <person name="Wariss H.M."/>
            <person name="Tao L."/>
            <person name="Zhang R."/>
            <person name="Yun Q."/>
            <person name="Hollingsworth P."/>
            <person name="Dao Z."/>
            <person name="Luo G."/>
            <person name="Guo H."/>
            <person name="Ma Y."/>
            <person name="Sun W."/>
        </authorList>
    </citation>
    <scope>NUCLEOTIDE SEQUENCE [LARGE SCALE GENOMIC DNA]</scope>
    <source>
        <strain evidence="4">cv. Malutang</strain>
    </source>
</reference>
<feature type="domain" description="Serine aminopeptidase S33" evidence="2">
    <location>
        <begin position="289"/>
        <end position="528"/>
    </location>
</feature>
<dbReference type="OrthoDB" id="2498029at2759"/>
<evidence type="ECO:0000313" key="4">
    <source>
        <dbReference type="Proteomes" id="UP000323000"/>
    </source>
</evidence>
<feature type="chain" id="PRO_5023066595" description="Serine aminopeptidase S33 domain-containing protein" evidence="1">
    <location>
        <begin position="16"/>
        <end position="554"/>
    </location>
</feature>
<dbReference type="PRINTS" id="PR00111">
    <property type="entry name" value="ABHYDROLASE"/>
</dbReference>
<protein>
    <recommendedName>
        <fullName evidence="2">Serine aminopeptidase S33 domain-containing protein</fullName>
    </recommendedName>
</protein>
<evidence type="ECO:0000256" key="1">
    <source>
        <dbReference type="SAM" id="SignalP"/>
    </source>
</evidence>
<keyword evidence="1" id="KW-0732">Signal</keyword>
<dbReference type="InterPro" id="IPR022742">
    <property type="entry name" value="Hydrolase_4"/>
</dbReference>